<dbReference type="AlphaFoldDB" id="A0A7W3SPR7"/>
<protein>
    <submittedName>
        <fullName evidence="1">Uncharacterized protein</fullName>
    </submittedName>
</protein>
<organism evidence="1 2">
    <name type="scientific">Fontibacillus solani</name>
    <dbReference type="NCBI Taxonomy" id="1572857"/>
    <lineage>
        <taxon>Bacteria</taxon>
        <taxon>Bacillati</taxon>
        <taxon>Bacillota</taxon>
        <taxon>Bacilli</taxon>
        <taxon>Bacillales</taxon>
        <taxon>Paenibacillaceae</taxon>
        <taxon>Fontibacillus</taxon>
    </lineage>
</organism>
<dbReference type="Proteomes" id="UP000567067">
    <property type="component" value="Unassembled WGS sequence"/>
</dbReference>
<dbReference type="EMBL" id="JACJIP010000002">
    <property type="protein sequence ID" value="MBA9083951.1"/>
    <property type="molecule type" value="Genomic_DNA"/>
</dbReference>
<keyword evidence="2" id="KW-1185">Reference proteome</keyword>
<sequence>MKKGKAPPLLVMIISISFVLIALAAGSMLKIYNGITC</sequence>
<evidence type="ECO:0000313" key="1">
    <source>
        <dbReference type="EMBL" id="MBA9083951.1"/>
    </source>
</evidence>
<gene>
    <name evidence="1" type="ORF">FHR92_000405</name>
</gene>
<reference evidence="1 2" key="1">
    <citation type="submission" date="2020-08" db="EMBL/GenBank/DDBJ databases">
        <title>Genomic Encyclopedia of Type Strains, Phase III (KMG-III): the genomes of soil and plant-associated and newly described type strains.</title>
        <authorList>
            <person name="Whitman W."/>
        </authorList>
    </citation>
    <scope>NUCLEOTIDE SEQUENCE [LARGE SCALE GENOMIC DNA]</scope>
    <source>
        <strain evidence="1 2">CECT 8693</strain>
    </source>
</reference>
<evidence type="ECO:0000313" key="2">
    <source>
        <dbReference type="Proteomes" id="UP000567067"/>
    </source>
</evidence>
<accession>A0A7W3SPR7</accession>
<comment type="caution">
    <text evidence="1">The sequence shown here is derived from an EMBL/GenBank/DDBJ whole genome shotgun (WGS) entry which is preliminary data.</text>
</comment>
<proteinExistence type="predicted"/>
<name>A0A7W3SPR7_9BACL</name>